<dbReference type="NCBIfam" id="TIGR00163">
    <property type="entry name" value="PS_decarb"/>
    <property type="match status" value="1"/>
</dbReference>
<dbReference type="Proteomes" id="UP000067399">
    <property type="component" value="Chromosome"/>
</dbReference>
<protein>
    <recommendedName>
        <fullName evidence="3">phosphatidylserine decarboxylase</fullName>
        <ecNumber evidence="3">4.1.1.65</ecNumber>
    </recommendedName>
</protein>
<dbReference type="KEGG" id="ebh:BSEPE_0668"/>
<sequence>MIFLQYLIPQHALSGLMFRFARIENRWIKNKFTHWFVKSYQVDLSQANREKVEDYKTFNDFFTRSLKPDMRPIGKGLISPVDGVVSQAGSITNGDLVQAKDKKFTLKALLGNKQSFKDFTTIYLSPSDYHRIHAPLDGKLLKMDYIGGDLFSVNNQTTNSVNNIFARNERVVCYFDTYTIVLVGAIFVGSMDTVWHGQIITPPYGKQFSVDYSDKDISLKKGEELGRFNMGSTVILLSNTHQFDLKVGQAVKMGQSLD</sequence>
<accession>A0A0P0URD3</accession>
<keyword evidence="5" id="KW-0210">Decarboxylase</keyword>
<keyword evidence="14" id="KW-1185">Reference proteome</keyword>
<evidence type="ECO:0000256" key="2">
    <source>
        <dbReference type="ARBA" id="ARBA00005189"/>
    </source>
</evidence>
<dbReference type="EMBL" id="AP013042">
    <property type="protein sequence ID" value="BAS67665.1"/>
    <property type="molecule type" value="Genomic_DNA"/>
</dbReference>
<proteinExistence type="predicted"/>
<dbReference type="PANTHER" id="PTHR10067:SF6">
    <property type="entry name" value="PHOSPHATIDYLSERINE DECARBOXYLASE PROENZYME, MITOCHONDRIAL"/>
    <property type="match status" value="1"/>
</dbReference>
<dbReference type="InterPro" id="IPR003817">
    <property type="entry name" value="PS_Dcarbxylase"/>
</dbReference>
<evidence type="ECO:0000256" key="6">
    <source>
        <dbReference type="ARBA" id="ARBA00023098"/>
    </source>
</evidence>
<dbReference type="GO" id="GO:0004609">
    <property type="term" value="F:phosphatidylserine decarboxylase activity"/>
    <property type="evidence" value="ECO:0007669"/>
    <property type="project" value="UniProtKB-EC"/>
</dbReference>
<dbReference type="AlphaFoldDB" id="A0A0P0URD3"/>
<gene>
    <name evidence="13" type="primary">psd</name>
    <name evidence="13" type="ORF">BSEPE_0668</name>
</gene>
<comment type="pathway">
    <text evidence="2">Lipid metabolism.</text>
</comment>
<comment type="cofactor">
    <cofactor evidence="1">
        <name>pyruvate</name>
        <dbReference type="ChEBI" id="CHEBI:15361"/>
    </cofactor>
</comment>
<keyword evidence="9 13" id="KW-0456">Lyase</keyword>
<reference evidence="13 14" key="1">
    <citation type="journal article" date="2000" name="Mar. Ecol. Prog. Ser.">
        <title>Phylogenetic characterization of endosymbionts in three hydrothermal vent mussels: influence on host distributions.</title>
        <authorList>
            <person name="Fujiwara Y."/>
            <person name="Takai K."/>
            <person name="Uematsu K."/>
            <person name="Tsuchida S."/>
            <person name="Hunt J.C."/>
            <person name="Hashimoto J."/>
        </authorList>
    </citation>
    <scope>NUCLEOTIDE SEQUENCE [LARGE SCALE GENOMIC DNA]</scope>
    <source>
        <strain evidence="13 14">Myojin Knoll</strain>
    </source>
</reference>
<evidence type="ECO:0000256" key="3">
    <source>
        <dbReference type="ARBA" id="ARBA00012243"/>
    </source>
</evidence>
<keyword evidence="7" id="KW-0865">Zymogen</keyword>
<keyword evidence="6" id="KW-0443">Lipid metabolism</keyword>
<evidence type="ECO:0000256" key="11">
    <source>
        <dbReference type="ARBA" id="ARBA00023317"/>
    </source>
</evidence>
<dbReference type="PANTHER" id="PTHR10067">
    <property type="entry name" value="PHOSPHATIDYLSERINE DECARBOXYLASE"/>
    <property type="match status" value="1"/>
</dbReference>
<keyword evidence="8" id="KW-0594">Phospholipid biosynthesis</keyword>
<evidence type="ECO:0000256" key="7">
    <source>
        <dbReference type="ARBA" id="ARBA00023145"/>
    </source>
</evidence>
<evidence type="ECO:0000256" key="1">
    <source>
        <dbReference type="ARBA" id="ARBA00001928"/>
    </source>
</evidence>
<dbReference type="Pfam" id="PF02666">
    <property type="entry name" value="PS_Dcarbxylase"/>
    <property type="match status" value="1"/>
</dbReference>
<dbReference type="UniPathway" id="UPA00558"/>
<keyword evidence="10" id="KW-1208">Phospholipid metabolism</keyword>
<dbReference type="GO" id="GO:0006646">
    <property type="term" value="P:phosphatidylethanolamine biosynthetic process"/>
    <property type="evidence" value="ECO:0007669"/>
    <property type="project" value="UniProtKB-UniPathway"/>
</dbReference>
<reference evidence="13 14" key="2">
    <citation type="journal article" date="2016" name="ISME J.">
        <title>Heterogeneous composition of key metabolic gene clusters in a vent mussel symbiont population.</title>
        <authorList>
            <person name="Ikuta T."/>
            <person name="Takaki Y."/>
            <person name="Nagai Y."/>
            <person name="Shimamura S."/>
            <person name="Tsuda M."/>
            <person name="Kawagucci S."/>
            <person name="Aoki Y."/>
            <person name="Inoue K."/>
            <person name="Teruya M."/>
            <person name="Satou K."/>
            <person name="Teruya K."/>
            <person name="Shimoji M."/>
            <person name="Tamotsu H."/>
            <person name="Hirano T."/>
            <person name="Maruyama T."/>
            <person name="Yoshida T."/>
        </authorList>
    </citation>
    <scope>NUCLEOTIDE SEQUENCE [LARGE SCALE GENOMIC DNA]</scope>
    <source>
        <strain evidence="13 14">Myojin Knoll</strain>
    </source>
</reference>
<organism evidence="13 14">
    <name type="scientific">endosymbiont of Bathymodiolus septemdierum str. Myojin knoll</name>
    <dbReference type="NCBI Taxonomy" id="1303921"/>
    <lineage>
        <taxon>Bacteria</taxon>
        <taxon>Pseudomonadati</taxon>
        <taxon>Pseudomonadota</taxon>
        <taxon>Gammaproteobacteria</taxon>
        <taxon>sulfur-oxidizing symbionts</taxon>
    </lineage>
</organism>
<evidence type="ECO:0000256" key="12">
    <source>
        <dbReference type="ARBA" id="ARBA00024326"/>
    </source>
</evidence>
<keyword evidence="11" id="KW-0670">Pyruvate</keyword>
<keyword evidence="4" id="KW-0444">Lipid biosynthesis</keyword>
<dbReference type="EC" id="4.1.1.65" evidence="3"/>
<dbReference type="InterPro" id="IPR033177">
    <property type="entry name" value="PSD-B"/>
</dbReference>
<name>A0A0P0URD3_9GAMM</name>
<evidence type="ECO:0000256" key="8">
    <source>
        <dbReference type="ARBA" id="ARBA00023209"/>
    </source>
</evidence>
<evidence type="ECO:0000256" key="5">
    <source>
        <dbReference type="ARBA" id="ARBA00022793"/>
    </source>
</evidence>
<dbReference type="RefSeq" id="WP_231893523.1">
    <property type="nucleotide sequence ID" value="NZ_AP013042.1"/>
</dbReference>
<evidence type="ECO:0000256" key="10">
    <source>
        <dbReference type="ARBA" id="ARBA00023264"/>
    </source>
</evidence>
<evidence type="ECO:0000256" key="9">
    <source>
        <dbReference type="ARBA" id="ARBA00023239"/>
    </source>
</evidence>
<evidence type="ECO:0000313" key="13">
    <source>
        <dbReference type="EMBL" id="BAS67665.1"/>
    </source>
</evidence>
<dbReference type="STRING" id="1303921.BSEPE_0668"/>
<evidence type="ECO:0000313" key="14">
    <source>
        <dbReference type="Proteomes" id="UP000067399"/>
    </source>
</evidence>
<comment type="pathway">
    <text evidence="12">Phospholipid metabolism; phosphatidylethanolamine biosynthesis.</text>
</comment>
<evidence type="ECO:0000256" key="4">
    <source>
        <dbReference type="ARBA" id="ARBA00022516"/>
    </source>
</evidence>